<protein>
    <recommendedName>
        <fullName evidence="3">Tripartite motif-containing protein 2</fullName>
    </recommendedName>
</protein>
<dbReference type="Gene3D" id="2.120.10.30">
    <property type="entry name" value="TolB, C-terminal domain"/>
    <property type="match status" value="1"/>
</dbReference>
<organism evidence="1 2">
    <name type="scientific">Tegillarca granosa</name>
    <name type="common">Malaysian cockle</name>
    <name type="synonym">Anadara granosa</name>
    <dbReference type="NCBI Taxonomy" id="220873"/>
    <lineage>
        <taxon>Eukaryota</taxon>
        <taxon>Metazoa</taxon>
        <taxon>Spiralia</taxon>
        <taxon>Lophotrochozoa</taxon>
        <taxon>Mollusca</taxon>
        <taxon>Bivalvia</taxon>
        <taxon>Autobranchia</taxon>
        <taxon>Pteriomorphia</taxon>
        <taxon>Arcoida</taxon>
        <taxon>Arcoidea</taxon>
        <taxon>Arcidae</taxon>
        <taxon>Tegillarca</taxon>
    </lineage>
</organism>
<dbReference type="PANTHER" id="PTHR24104">
    <property type="entry name" value="E3 UBIQUITIN-PROTEIN LIGASE NHLRC1-RELATED"/>
    <property type="match status" value="1"/>
</dbReference>
<keyword evidence="2" id="KW-1185">Reference proteome</keyword>
<comment type="caution">
    <text evidence="1">The sequence shown here is derived from an EMBL/GenBank/DDBJ whole genome shotgun (WGS) entry which is preliminary data.</text>
</comment>
<evidence type="ECO:0000313" key="2">
    <source>
        <dbReference type="Proteomes" id="UP001217089"/>
    </source>
</evidence>
<accession>A0ABQ9FRW9</accession>
<dbReference type="PANTHER" id="PTHR24104:SF50">
    <property type="entry name" value="SMP-30_GLUCONOLACTONASE_LRE-LIKE REGION DOMAIN-CONTAINING PROTEIN"/>
    <property type="match status" value="1"/>
</dbReference>
<evidence type="ECO:0000313" key="1">
    <source>
        <dbReference type="EMBL" id="KAJ8318911.1"/>
    </source>
</evidence>
<dbReference type="EMBL" id="JARBDR010000214">
    <property type="protein sequence ID" value="KAJ8318911.1"/>
    <property type="molecule type" value="Genomic_DNA"/>
</dbReference>
<dbReference type="InterPro" id="IPR011042">
    <property type="entry name" value="6-blade_b-propeller_TolB-like"/>
</dbReference>
<dbReference type="Proteomes" id="UP001217089">
    <property type="component" value="Unassembled WGS sequence"/>
</dbReference>
<sequence length="366" mass="41411">MKELKSRLHEEMTYLNQLIQQSEGKHRNKNIGMGQSVTELKRRMEKYRSFVPPDVACPPDLITRHVDDQELKNLFGQLGIKSTVNPPLPSRRKMRPGRLIMDAKIVSRFTSDQTSVVTTGNDQAWIWNFNDRHMSLVTSDGEVIQCINTEFDVCDACVSTSGDLLVTVCNGNKVKMLTKHKTFTDVYTAADDCLTGGITTTETGNVLVTLNKVKDSKVVEISTSGKLVRTIQYDTADNKSLFDRPWFICSNINGDIIVSDDRNKVVAVSKSGTKRFIYDGKERKLQNSFNPRYVVTDKYGNILIADYYNSAVHVLDQDGKFIKYLITGEHGCDKPFGMDINSSDRLWLYNNGPSEVFVTKLSYNRM</sequence>
<dbReference type="InterPro" id="IPR050952">
    <property type="entry name" value="TRIM-NHL_E3_ligases"/>
</dbReference>
<name>A0ABQ9FRW9_TEGGR</name>
<proteinExistence type="predicted"/>
<dbReference type="Gene3D" id="2.40.10.500">
    <property type="match status" value="1"/>
</dbReference>
<dbReference type="SUPFAM" id="SSF101898">
    <property type="entry name" value="NHL repeat"/>
    <property type="match status" value="1"/>
</dbReference>
<reference evidence="1 2" key="1">
    <citation type="submission" date="2022-12" db="EMBL/GenBank/DDBJ databases">
        <title>Chromosome-level genome of Tegillarca granosa.</title>
        <authorList>
            <person name="Kim J."/>
        </authorList>
    </citation>
    <scope>NUCLEOTIDE SEQUENCE [LARGE SCALE GENOMIC DNA]</scope>
    <source>
        <strain evidence="1">Teg-2019</strain>
        <tissue evidence="1">Adductor muscle</tissue>
    </source>
</reference>
<gene>
    <name evidence="1" type="ORF">KUTeg_004002</name>
</gene>
<evidence type="ECO:0008006" key="3">
    <source>
        <dbReference type="Google" id="ProtNLM"/>
    </source>
</evidence>